<dbReference type="SUPFAM" id="SSF111369">
    <property type="entry name" value="HlyD-like secretion proteins"/>
    <property type="match status" value="1"/>
</dbReference>
<evidence type="ECO:0000259" key="6">
    <source>
        <dbReference type="Pfam" id="PF25954"/>
    </source>
</evidence>
<reference evidence="8" key="1">
    <citation type="submission" date="2019-03" db="EMBL/GenBank/DDBJ databases">
        <authorList>
            <person name="Hao L."/>
        </authorList>
    </citation>
    <scope>NUCLEOTIDE SEQUENCE</scope>
</reference>
<dbReference type="Gene3D" id="2.40.30.170">
    <property type="match status" value="1"/>
</dbReference>
<dbReference type="GO" id="GO:0015562">
    <property type="term" value="F:efflux transmembrane transporter activity"/>
    <property type="evidence" value="ECO:0007669"/>
    <property type="project" value="TreeGrafter"/>
</dbReference>
<dbReference type="InterPro" id="IPR058637">
    <property type="entry name" value="YknX-like_C"/>
</dbReference>
<keyword evidence="2" id="KW-0175">Coiled coil</keyword>
<accession>A0A485LUW9</accession>
<protein>
    <submittedName>
        <fullName evidence="8">Macrolide export protein MacA</fullName>
    </submittedName>
</protein>
<dbReference type="InterPro" id="IPR006143">
    <property type="entry name" value="RND_pump_MFP"/>
</dbReference>
<feature type="coiled-coil region" evidence="2">
    <location>
        <begin position="123"/>
        <end position="157"/>
    </location>
</feature>
<feature type="transmembrane region" description="Helical" evidence="3">
    <location>
        <begin position="27"/>
        <end position="49"/>
    </location>
</feature>
<evidence type="ECO:0000256" key="2">
    <source>
        <dbReference type="SAM" id="Coils"/>
    </source>
</evidence>
<evidence type="ECO:0000259" key="4">
    <source>
        <dbReference type="Pfam" id="PF25876"/>
    </source>
</evidence>
<gene>
    <name evidence="8" type="primary">macA</name>
    <name evidence="8" type="ORF">SCFA_120032</name>
</gene>
<dbReference type="InterPro" id="IPR058625">
    <property type="entry name" value="MdtA-like_BSH"/>
</dbReference>
<dbReference type="InterPro" id="IPR058624">
    <property type="entry name" value="MdtA-like_HH"/>
</dbReference>
<dbReference type="InterPro" id="IPR058792">
    <property type="entry name" value="Beta-barrel_RND_2"/>
</dbReference>
<keyword evidence="3" id="KW-0812">Transmembrane</keyword>
<dbReference type="PANTHER" id="PTHR30469:SF38">
    <property type="entry name" value="HLYD FAMILY SECRETION PROTEIN"/>
    <property type="match status" value="1"/>
</dbReference>
<comment type="similarity">
    <text evidence="1">Belongs to the membrane fusion protein (MFP) (TC 8.A.1) family.</text>
</comment>
<evidence type="ECO:0000256" key="3">
    <source>
        <dbReference type="SAM" id="Phobius"/>
    </source>
</evidence>
<evidence type="ECO:0000313" key="8">
    <source>
        <dbReference type="EMBL" id="VFU11948.1"/>
    </source>
</evidence>
<dbReference type="Pfam" id="PF25954">
    <property type="entry name" value="Beta-barrel_RND_2"/>
    <property type="match status" value="1"/>
</dbReference>
<keyword evidence="3" id="KW-1133">Transmembrane helix</keyword>
<feature type="domain" description="Multidrug resistance protein MdtA-like alpha-helical hairpin" evidence="4">
    <location>
        <begin position="130"/>
        <end position="206"/>
    </location>
</feature>
<feature type="domain" description="CusB-like beta-barrel" evidence="6">
    <location>
        <begin position="251"/>
        <end position="323"/>
    </location>
</feature>
<dbReference type="Pfam" id="PF25876">
    <property type="entry name" value="HH_MFP_RND"/>
    <property type="match status" value="1"/>
</dbReference>
<proteinExistence type="inferred from homology"/>
<dbReference type="Gene3D" id="2.40.50.100">
    <property type="match status" value="1"/>
</dbReference>
<dbReference type="NCBIfam" id="TIGR01730">
    <property type="entry name" value="RND_mfp"/>
    <property type="match status" value="1"/>
</dbReference>
<dbReference type="EMBL" id="CAADRM010000024">
    <property type="protein sequence ID" value="VFU11948.1"/>
    <property type="molecule type" value="Genomic_DNA"/>
</dbReference>
<evidence type="ECO:0000256" key="1">
    <source>
        <dbReference type="ARBA" id="ARBA00009477"/>
    </source>
</evidence>
<dbReference type="FunFam" id="2.40.30.170:FF:000010">
    <property type="entry name" value="Efflux RND transporter periplasmic adaptor subunit"/>
    <property type="match status" value="1"/>
</dbReference>
<organism evidence="8">
    <name type="scientific">anaerobic digester metagenome</name>
    <dbReference type="NCBI Taxonomy" id="1263854"/>
    <lineage>
        <taxon>unclassified sequences</taxon>
        <taxon>metagenomes</taxon>
        <taxon>ecological metagenomes</taxon>
    </lineage>
</organism>
<evidence type="ECO:0000259" key="7">
    <source>
        <dbReference type="Pfam" id="PF25989"/>
    </source>
</evidence>
<dbReference type="GO" id="GO:1990281">
    <property type="term" value="C:efflux pump complex"/>
    <property type="evidence" value="ECO:0007669"/>
    <property type="project" value="TreeGrafter"/>
</dbReference>
<feature type="domain" description="YknX-like C-terminal permuted SH3-like" evidence="7">
    <location>
        <begin position="340"/>
        <end position="402"/>
    </location>
</feature>
<name>A0A485LUW9_9ZZZZ</name>
<evidence type="ECO:0000259" key="5">
    <source>
        <dbReference type="Pfam" id="PF25917"/>
    </source>
</evidence>
<dbReference type="Gene3D" id="1.10.287.470">
    <property type="entry name" value="Helix hairpin bin"/>
    <property type="match status" value="1"/>
</dbReference>
<feature type="domain" description="Multidrug resistance protein MdtA-like barrel-sandwich hybrid" evidence="5">
    <location>
        <begin position="82"/>
        <end position="230"/>
    </location>
</feature>
<sequence length="406" mass="43600">MPDKDLGKLAIEKDEKKRKKKTRRVRVPVPLLLIMAGILVVLAAAWFYLSRGVVVQTTTVSRLYPAQVLTRLTASGYVVAQRRADVGTKVTGQLVSLLVEEGDSVKEGQVLARLESEEAAAVVREARSNLTLAEARLREAGATLENAQRDFMRMENLAESGAVSRSEYDAARTTYLAARASHQAAQAAADAGRAALERARVSLSYTEITAPFDAVVLTKNADVGDIITSLGAAAQAKGSVVSIADLSSLKVEADVSESNIGMVSVGQPCDITLEALPQKRFRGVVDSIVPTVDRAQATVLVKVSFVNPGQGILPEMSARVGFLSQPLGPDGWRPRDMVSSRAIVRSEEGNFVFLVKGERAEKTPVQTGERFGDMVSVLRGVRTGDMVIEAPPEDLSDGERITLAEE</sequence>
<dbReference type="PANTHER" id="PTHR30469">
    <property type="entry name" value="MULTIDRUG RESISTANCE PROTEIN MDTA"/>
    <property type="match status" value="1"/>
</dbReference>
<dbReference type="Gene3D" id="2.40.420.20">
    <property type="match status" value="1"/>
</dbReference>
<dbReference type="Pfam" id="PF25917">
    <property type="entry name" value="BSH_RND"/>
    <property type="match status" value="1"/>
</dbReference>
<dbReference type="AlphaFoldDB" id="A0A485LUW9"/>
<keyword evidence="3" id="KW-0472">Membrane</keyword>
<dbReference type="Pfam" id="PF25989">
    <property type="entry name" value="YknX_C"/>
    <property type="match status" value="1"/>
</dbReference>